<dbReference type="InterPro" id="IPR052927">
    <property type="entry name" value="DCC_oxidoreductase"/>
</dbReference>
<sequence>VLAHSDADKLRFAAQQSDTGLEILKLFGMEPGELRSIAVLQRSGKLLTQSAAVLEIARRMYQPFPALAEVCSAIPEPARDALYAWVSTQRGVFGHADSCRIPEDEEMARFLTEL</sequence>
<dbReference type="Proteomes" id="UP000664859">
    <property type="component" value="Unassembled WGS sequence"/>
</dbReference>
<keyword evidence="2" id="KW-1185">Reference proteome</keyword>
<dbReference type="PANTHER" id="PTHR33639:SF2">
    <property type="entry name" value="DUF393 DOMAIN-CONTAINING PROTEIN"/>
    <property type="match status" value="1"/>
</dbReference>
<dbReference type="InterPro" id="IPR007263">
    <property type="entry name" value="DCC1-like"/>
</dbReference>
<dbReference type="OrthoDB" id="410458at2759"/>
<dbReference type="EMBL" id="JAFCMP010000279">
    <property type="protein sequence ID" value="KAG5182004.1"/>
    <property type="molecule type" value="Genomic_DNA"/>
</dbReference>
<evidence type="ECO:0000313" key="2">
    <source>
        <dbReference type="Proteomes" id="UP000664859"/>
    </source>
</evidence>
<comment type="caution">
    <text evidence="1">The sequence shown here is derived from an EMBL/GenBank/DDBJ whole genome shotgun (WGS) entry which is preliminary data.</text>
</comment>
<organism evidence="1 2">
    <name type="scientific">Tribonema minus</name>
    <dbReference type="NCBI Taxonomy" id="303371"/>
    <lineage>
        <taxon>Eukaryota</taxon>
        <taxon>Sar</taxon>
        <taxon>Stramenopiles</taxon>
        <taxon>Ochrophyta</taxon>
        <taxon>PX clade</taxon>
        <taxon>Xanthophyceae</taxon>
        <taxon>Tribonematales</taxon>
        <taxon>Tribonemataceae</taxon>
        <taxon>Tribonema</taxon>
    </lineage>
</organism>
<dbReference type="AlphaFoldDB" id="A0A836CDU0"/>
<reference evidence="1" key="1">
    <citation type="submission" date="2021-02" db="EMBL/GenBank/DDBJ databases">
        <title>First Annotated Genome of the Yellow-green Alga Tribonema minus.</title>
        <authorList>
            <person name="Mahan K.M."/>
        </authorList>
    </citation>
    <scope>NUCLEOTIDE SEQUENCE</scope>
    <source>
        <strain evidence="1">UTEX B ZZ1240</strain>
    </source>
</reference>
<dbReference type="Pfam" id="PF04134">
    <property type="entry name" value="DCC1-like"/>
    <property type="match status" value="1"/>
</dbReference>
<dbReference type="PANTHER" id="PTHR33639">
    <property type="entry name" value="THIOL-DISULFIDE OXIDOREDUCTASE DCC"/>
    <property type="match status" value="1"/>
</dbReference>
<accession>A0A836CDU0</accession>
<evidence type="ECO:0000313" key="1">
    <source>
        <dbReference type="EMBL" id="KAG5182004.1"/>
    </source>
</evidence>
<gene>
    <name evidence="1" type="ORF">JKP88DRAFT_165041</name>
</gene>
<protein>
    <submittedName>
        <fullName evidence="1">Uncharacterized protein</fullName>
    </submittedName>
</protein>
<proteinExistence type="predicted"/>
<feature type="non-terminal residue" evidence="1">
    <location>
        <position position="114"/>
    </location>
</feature>
<dbReference type="GO" id="GO:0015035">
    <property type="term" value="F:protein-disulfide reductase activity"/>
    <property type="evidence" value="ECO:0007669"/>
    <property type="project" value="InterPro"/>
</dbReference>
<name>A0A836CDU0_9STRA</name>